<organism evidence="1 2">
    <name type="scientific">Strigops habroptila</name>
    <name type="common">Kakapo</name>
    <dbReference type="NCBI Taxonomy" id="2489341"/>
    <lineage>
        <taxon>Eukaryota</taxon>
        <taxon>Metazoa</taxon>
        <taxon>Chordata</taxon>
        <taxon>Craniata</taxon>
        <taxon>Vertebrata</taxon>
        <taxon>Euteleostomi</taxon>
        <taxon>Archelosauria</taxon>
        <taxon>Archosauria</taxon>
        <taxon>Dinosauria</taxon>
        <taxon>Saurischia</taxon>
        <taxon>Theropoda</taxon>
        <taxon>Coelurosauria</taxon>
        <taxon>Aves</taxon>
        <taxon>Neognathae</taxon>
        <taxon>Neoaves</taxon>
        <taxon>Telluraves</taxon>
        <taxon>Australaves</taxon>
        <taxon>Psittaciformes</taxon>
        <taxon>Psittacidae</taxon>
        <taxon>Strigops</taxon>
    </lineage>
</organism>
<sequence>KGFAHPFLPHSGPGPPLSRFLIAPLGTGSCSLEPSLLQAEHPVYFNLVHPKNANARKIKWQEMGLEHHQSWDFLMTIKLMLALEAHCGSAAWLARVHQGSRWHKDVKASPSDTGVIFAISYLFPPPLFLEQPPLSNKL</sequence>
<dbReference type="Proteomes" id="UP000472266">
    <property type="component" value="Chromosome 14"/>
</dbReference>
<evidence type="ECO:0000313" key="2">
    <source>
        <dbReference type="Proteomes" id="UP000472266"/>
    </source>
</evidence>
<protein>
    <submittedName>
        <fullName evidence="1">Uncharacterized protein</fullName>
    </submittedName>
</protein>
<evidence type="ECO:0000313" key="1">
    <source>
        <dbReference type="Ensembl" id="ENSSHBP00005014056.1"/>
    </source>
</evidence>
<reference evidence="1 2" key="1">
    <citation type="submission" date="2019-11" db="EMBL/GenBank/DDBJ databases">
        <title>Strigops habroptila (kakapo) genome, bStrHab1, primary haplotype, v2.</title>
        <authorList>
            <person name="Jarvis E.D."/>
            <person name="Howard J."/>
            <person name="Rhie A."/>
            <person name="Phillippy A."/>
            <person name="Korlach J."/>
            <person name="Digby A."/>
            <person name="Iorns D."/>
            <person name="Eason D."/>
            <person name="Robertson B."/>
            <person name="Raemaekers T."/>
            <person name="Howe K."/>
            <person name="Lewin H."/>
            <person name="Damas J."/>
            <person name="Hastie A."/>
            <person name="Tracey A."/>
            <person name="Chow W."/>
            <person name="Fedrigo O."/>
        </authorList>
    </citation>
    <scope>NUCLEOTIDE SEQUENCE [LARGE SCALE GENOMIC DNA]</scope>
</reference>
<keyword evidence="2" id="KW-1185">Reference proteome</keyword>
<proteinExistence type="predicted"/>
<dbReference type="Ensembl" id="ENSSHBT00005016907.1">
    <property type="protein sequence ID" value="ENSSHBP00005014056.1"/>
    <property type="gene ID" value="ENSSHBG00005012318.1"/>
</dbReference>
<dbReference type="AlphaFoldDB" id="A0A672UFY2"/>
<accession>A0A672UFY2</accession>
<name>A0A672UFY2_STRHB</name>
<reference evidence="1" key="2">
    <citation type="submission" date="2025-08" db="UniProtKB">
        <authorList>
            <consortium name="Ensembl"/>
        </authorList>
    </citation>
    <scope>IDENTIFICATION</scope>
</reference>
<dbReference type="InParanoid" id="A0A672UFY2"/>
<reference evidence="1" key="3">
    <citation type="submission" date="2025-09" db="UniProtKB">
        <authorList>
            <consortium name="Ensembl"/>
        </authorList>
    </citation>
    <scope>IDENTIFICATION</scope>
</reference>